<dbReference type="Proteomes" id="UP000018949">
    <property type="component" value="Unassembled WGS sequence"/>
</dbReference>
<evidence type="ECO:0000313" key="1">
    <source>
        <dbReference type="EMBL" id="GAE48189.1"/>
    </source>
</evidence>
<dbReference type="AlphaFoldDB" id="W4RX02"/>
<reference evidence="1 2" key="1">
    <citation type="submission" date="2013-12" db="EMBL/GenBank/DDBJ databases">
        <title>NBRP : Genome information of microbial organism related human and environment.</title>
        <authorList>
            <person name="Hattori M."/>
            <person name="Oshima K."/>
            <person name="Inaba H."/>
            <person name="Suda W."/>
            <person name="Sakamoto M."/>
            <person name="Iino T."/>
            <person name="Kitahara M."/>
            <person name="Oshida Y."/>
            <person name="Iida T."/>
            <person name="Kudo T."/>
            <person name="Itoh T."/>
            <person name="Ahmed I."/>
            <person name="Ohkuma M."/>
        </authorList>
    </citation>
    <scope>NUCLEOTIDE SEQUENCE [LARGE SCALE GENOMIC DNA]</scope>
    <source>
        <strain evidence="1 2">JCM 21738</strain>
    </source>
</reference>
<comment type="caution">
    <text evidence="1">The sequence shown here is derived from an EMBL/GenBank/DDBJ whole genome shotgun (WGS) entry which is preliminary data.</text>
</comment>
<gene>
    <name evidence="1" type="ORF">JCM21738_5273</name>
</gene>
<keyword evidence="2" id="KW-1185">Reference proteome</keyword>
<accession>W4RX02</accession>
<proteinExistence type="predicted"/>
<organism evidence="1 2">
    <name type="scientific">Mesobacillus boroniphilus JCM 21738</name>
    <dbReference type="NCBI Taxonomy" id="1294265"/>
    <lineage>
        <taxon>Bacteria</taxon>
        <taxon>Bacillati</taxon>
        <taxon>Bacillota</taxon>
        <taxon>Bacilli</taxon>
        <taxon>Bacillales</taxon>
        <taxon>Bacillaceae</taxon>
        <taxon>Mesobacillus</taxon>
    </lineage>
</organism>
<dbReference type="EMBL" id="BAUW01000137">
    <property type="protein sequence ID" value="GAE48189.1"/>
    <property type="molecule type" value="Genomic_DNA"/>
</dbReference>
<dbReference type="RefSeq" id="WP_243463111.1">
    <property type="nucleotide sequence ID" value="NZ_BAUW01000137.1"/>
</dbReference>
<protein>
    <submittedName>
        <fullName evidence="1">Uncharacterized protein</fullName>
    </submittedName>
</protein>
<evidence type="ECO:0000313" key="2">
    <source>
        <dbReference type="Proteomes" id="UP000018949"/>
    </source>
</evidence>
<name>W4RX02_9BACI</name>
<sequence length="124" mass="14646">MTFDQYKQDQVVQMEHYEENGKKNYGFSIYDRPNSNLREDIIRDKDIRESNKSEEEKDQELNELWEGNVRRAFMGKNVDGDVIVQLSDSKGQPRIRMVVDQSDIPRMEFLDGDGKVLYKLPPEE</sequence>
<dbReference type="eggNOG" id="ENOG502Z7N1">
    <property type="taxonomic scope" value="Bacteria"/>
</dbReference>